<sequence length="290" mass="33429">MTIQYENVQFTPRLPFKYYEHDATKGVNVPPHWHHGIEINYLVTGTALKFVADGVTKEYHPGDIWAINHRVIHSISGPSKEDWLEFGLIVDDSVLQSSLLSSPNWQINLQNENLSKSTTAAYEALKKHFIAIHDLIHCQTNDVIRMKILSHFFMVLAILTESFTTPMIEQDINPNSLLVDTVMNVINEDYSRQITGTMIASQFHVSLTTLNQQFGYTVQMSVNKYIRLVRLLNARRLLLETNKAVSYIAGECGFASDKTFYRNFKAWKGVTPSAYRRKYAKYHKNDTRYF</sequence>
<dbReference type="InterPro" id="IPR018060">
    <property type="entry name" value="HTH_AraC"/>
</dbReference>
<dbReference type="GO" id="GO:0043565">
    <property type="term" value="F:sequence-specific DNA binding"/>
    <property type="evidence" value="ECO:0007669"/>
    <property type="project" value="InterPro"/>
</dbReference>
<reference evidence="5 6" key="1">
    <citation type="submission" date="2016-11" db="EMBL/GenBank/DDBJ databases">
        <title>Interaction between Lactobacillus species and yeast in water kefir.</title>
        <authorList>
            <person name="Behr J."/>
            <person name="Xu D."/>
            <person name="Vogel R.F."/>
        </authorList>
    </citation>
    <scope>NUCLEOTIDE SEQUENCE [LARGE SCALE GENOMIC DNA]</scope>
    <source>
        <strain evidence="5 6">TMW 1.1822</strain>
    </source>
</reference>
<dbReference type="InterPro" id="IPR014710">
    <property type="entry name" value="RmlC-like_jellyroll"/>
</dbReference>
<keyword evidence="2" id="KW-0238">DNA-binding</keyword>
<gene>
    <name evidence="5" type="ORF">BSQ49_05855</name>
</gene>
<dbReference type="PANTHER" id="PTHR43280">
    <property type="entry name" value="ARAC-FAMILY TRANSCRIPTIONAL REGULATOR"/>
    <property type="match status" value="1"/>
</dbReference>
<dbReference type="KEGG" id="lhw:BSQ49_05855"/>
<proteinExistence type="predicted"/>
<dbReference type="SMART" id="SM00342">
    <property type="entry name" value="HTH_ARAC"/>
    <property type="match status" value="1"/>
</dbReference>
<protein>
    <submittedName>
        <fullName evidence="5">AraC family transcriptional regulator</fullName>
    </submittedName>
</protein>
<dbReference type="SUPFAM" id="SSF46689">
    <property type="entry name" value="Homeodomain-like"/>
    <property type="match status" value="1"/>
</dbReference>
<evidence type="ECO:0000313" key="6">
    <source>
        <dbReference type="Proteomes" id="UP000314960"/>
    </source>
</evidence>
<organism evidence="5 6">
    <name type="scientific">Liquorilactobacillus hordei</name>
    <dbReference type="NCBI Taxonomy" id="468911"/>
    <lineage>
        <taxon>Bacteria</taxon>
        <taxon>Bacillati</taxon>
        <taxon>Bacillota</taxon>
        <taxon>Bacilli</taxon>
        <taxon>Lactobacillales</taxon>
        <taxon>Lactobacillaceae</taxon>
        <taxon>Liquorilactobacillus</taxon>
    </lineage>
</organism>
<evidence type="ECO:0000256" key="3">
    <source>
        <dbReference type="ARBA" id="ARBA00023163"/>
    </source>
</evidence>
<evidence type="ECO:0000259" key="4">
    <source>
        <dbReference type="PROSITE" id="PS01124"/>
    </source>
</evidence>
<dbReference type="EMBL" id="CP018176">
    <property type="protein sequence ID" value="AUJ29759.1"/>
    <property type="molecule type" value="Genomic_DNA"/>
</dbReference>
<evidence type="ECO:0000256" key="2">
    <source>
        <dbReference type="ARBA" id="ARBA00023125"/>
    </source>
</evidence>
<dbReference type="Proteomes" id="UP000314960">
    <property type="component" value="Chromosome"/>
</dbReference>
<dbReference type="InterPro" id="IPR013096">
    <property type="entry name" value="Cupin_2"/>
</dbReference>
<dbReference type="Gene3D" id="2.60.120.10">
    <property type="entry name" value="Jelly Rolls"/>
    <property type="match status" value="1"/>
</dbReference>
<dbReference type="Pfam" id="PF12833">
    <property type="entry name" value="HTH_18"/>
    <property type="match status" value="1"/>
</dbReference>
<dbReference type="SUPFAM" id="SSF51182">
    <property type="entry name" value="RmlC-like cupins"/>
    <property type="match status" value="1"/>
</dbReference>
<evidence type="ECO:0000313" key="5">
    <source>
        <dbReference type="EMBL" id="AUJ29759.1"/>
    </source>
</evidence>
<accession>A0A3Q8CYJ8</accession>
<name>A0A3Q8CYJ8_9LACO</name>
<dbReference type="PANTHER" id="PTHR43280:SF2">
    <property type="entry name" value="HTH-TYPE TRANSCRIPTIONAL REGULATOR EXSA"/>
    <property type="match status" value="1"/>
</dbReference>
<evidence type="ECO:0000256" key="1">
    <source>
        <dbReference type="ARBA" id="ARBA00023015"/>
    </source>
</evidence>
<dbReference type="Pfam" id="PF07883">
    <property type="entry name" value="Cupin_2"/>
    <property type="match status" value="1"/>
</dbReference>
<dbReference type="InterPro" id="IPR009057">
    <property type="entry name" value="Homeodomain-like_sf"/>
</dbReference>
<dbReference type="GO" id="GO:0003700">
    <property type="term" value="F:DNA-binding transcription factor activity"/>
    <property type="evidence" value="ECO:0007669"/>
    <property type="project" value="InterPro"/>
</dbReference>
<dbReference type="InterPro" id="IPR011051">
    <property type="entry name" value="RmlC_Cupin_sf"/>
</dbReference>
<dbReference type="Gene3D" id="1.10.10.60">
    <property type="entry name" value="Homeodomain-like"/>
    <property type="match status" value="1"/>
</dbReference>
<dbReference type="AlphaFoldDB" id="A0A3Q8CYJ8"/>
<keyword evidence="1" id="KW-0805">Transcription regulation</keyword>
<feature type="domain" description="HTH araC/xylS-type" evidence="4">
    <location>
        <begin position="180"/>
        <end position="278"/>
    </location>
</feature>
<dbReference type="PROSITE" id="PS01124">
    <property type="entry name" value="HTH_ARAC_FAMILY_2"/>
    <property type="match status" value="1"/>
</dbReference>
<dbReference type="RefSeq" id="WP_141053481.1">
    <property type="nucleotide sequence ID" value="NZ_CP018176.1"/>
</dbReference>
<keyword evidence="3" id="KW-0804">Transcription</keyword>